<dbReference type="InterPro" id="IPR056564">
    <property type="entry name" value="Ig-like_KY"/>
</dbReference>
<feature type="domain" description="KY-like immunoglobulin-like" evidence="1">
    <location>
        <begin position="12"/>
        <end position="127"/>
    </location>
</feature>
<sequence>MAGKPELPHGYLGAQSKFEEFGLSTESHFEPEIHTDTNQLEVKIRTSKPSKVTANLTHCGRSEELPQHVFTQTKDNVVSFLVSLPEVGYYKLQIFALLLPDDSKTLPGVYNYLINCTKLSSAVVNYPKQFAQWKEGCYIVEPASLSSHGNLSNVRFEAFIPNAKSSAIVADGTWSHLSRNAAGLWEGRVDLTPYKGRDAKVTLNANYGEDNKFSTLLEYRI</sequence>
<reference evidence="2" key="1">
    <citation type="journal article" date="2019" name="bioRxiv">
        <title>The Genome of the Zebra Mussel, Dreissena polymorpha: A Resource for Invasive Species Research.</title>
        <authorList>
            <person name="McCartney M.A."/>
            <person name="Auch B."/>
            <person name="Kono T."/>
            <person name="Mallez S."/>
            <person name="Zhang Y."/>
            <person name="Obille A."/>
            <person name="Becker A."/>
            <person name="Abrahante J.E."/>
            <person name="Garbe J."/>
            <person name="Badalamenti J.P."/>
            <person name="Herman A."/>
            <person name="Mangelson H."/>
            <person name="Liachko I."/>
            <person name="Sullivan S."/>
            <person name="Sone E.D."/>
            <person name="Koren S."/>
            <person name="Silverstein K.A.T."/>
            <person name="Beckman K.B."/>
            <person name="Gohl D.M."/>
        </authorList>
    </citation>
    <scope>NUCLEOTIDE SEQUENCE</scope>
    <source>
        <strain evidence="2">Duluth1</strain>
        <tissue evidence="2">Whole animal</tissue>
    </source>
</reference>
<comment type="caution">
    <text evidence="2">The sequence shown here is derived from an EMBL/GenBank/DDBJ whole genome shotgun (WGS) entry which is preliminary data.</text>
</comment>
<reference evidence="2" key="2">
    <citation type="submission" date="2020-11" db="EMBL/GenBank/DDBJ databases">
        <authorList>
            <person name="McCartney M.A."/>
            <person name="Auch B."/>
            <person name="Kono T."/>
            <person name="Mallez S."/>
            <person name="Becker A."/>
            <person name="Gohl D.M."/>
            <person name="Silverstein K.A.T."/>
            <person name="Koren S."/>
            <person name="Bechman K.B."/>
            <person name="Herman A."/>
            <person name="Abrahante J.E."/>
            <person name="Garbe J."/>
        </authorList>
    </citation>
    <scope>NUCLEOTIDE SEQUENCE</scope>
    <source>
        <strain evidence="2">Duluth1</strain>
        <tissue evidence="2">Whole animal</tissue>
    </source>
</reference>
<proteinExistence type="predicted"/>
<gene>
    <name evidence="2" type="ORF">DPMN_098164</name>
</gene>
<dbReference type="PANTHER" id="PTHR47020:SF1">
    <property type="entry name" value="HILLARIN"/>
    <property type="match status" value="1"/>
</dbReference>
<dbReference type="AlphaFoldDB" id="A0A9D4LD20"/>
<organism evidence="2 3">
    <name type="scientific">Dreissena polymorpha</name>
    <name type="common">Zebra mussel</name>
    <name type="synonym">Mytilus polymorpha</name>
    <dbReference type="NCBI Taxonomy" id="45954"/>
    <lineage>
        <taxon>Eukaryota</taxon>
        <taxon>Metazoa</taxon>
        <taxon>Spiralia</taxon>
        <taxon>Lophotrochozoa</taxon>
        <taxon>Mollusca</taxon>
        <taxon>Bivalvia</taxon>
        <taxon>Autobranchia</taxon>
        <taxon>Heteroconchia</taxon>
        <taxon>Euheterodonta</taxon>
        <taxon>Imparidentia</taxon>
        <taxon>Neoheterodontei</taxon>
        <taxon>Myida</taxon>
        <taxon>Dreissenoidea</taxon>
        <taxon>Dreissenidae</taxon>
        <taxon>Dreissena</taxon>
    </lineage>
</organism>
<dbReference type="EMBL" id="JAIWYP010000003">
    <property type="protein sequence ID" value="KAH3855594.1"/>
    <property type="molecule type" value="Genomic_DNA"/>
</dbReference>
<evidence type="ECO:0000259" key="1">
    <source>
        <dbReference type="Pfam" id="PF23265"/>
    </source>
</evidence>
<dbReference type="Proteomes" id="UP000828390">
    <property type="component" value="Unassembled WGS sequence"/>
</dbReference>
<dbReference type="OrthoDB" id="6045135at2759"/>
<dbReference type="InterPro" id="IPR053041">
    <property type="entry name" value="Transglut-like_Superfamily_Mod"/>
</dbReference>
<name>A0A9D4LD20_DREPO</name>
<accession>A0A9D4LD20</accession>
<evidence type="ECO:0000313" key="2">
    <source>
        <dbReference type="EMBL" id="KAH3855594.1"/>
    </source>
</evidence>
<dbReference type="PANTHER" id="PTHR47020">
    <property type="entry name" value="HILLARIN"/>
    <property type="match status" value="1"/>
</dbReference>
<keyword evidence="3" id="KW-1185">Reference proteome</keyword>
<evidence type="ECO:0000313" key="3">
    <source>
        <dbReference type="Proteomes" id="UP000828390"/>
    </source>
</evidence>
<dbReference type="Pfam" id="PF23265">
    <property type="entry name" value="Ig-like_KY"/>
    <property type="match status" value="1"/>
</dbReference>
<protein>
    <recommendedName>
        <fullName evidence="1">KY-like immunoglobulin-like domain-containing protein</fullName>
    </recommendedName>
</protein>